<evidence type="ECO:0000259" key="2">
    <source>
        <dbReference type="Pfam" id="PF00487"/>
    </source>
</evidence>
<organism evidence="3 4">
    <name type="scientific">Streptomyces marokkonensis</name>
    <dbReference type="NCBI Taxonomy" id="324855"/>
    <lineage>
        <taxon>Bacteria</taxon>
        <taxon>Bacillati</taxon>
        <taxon>Actinomycetota</taxon>
        <taxon>Actinomycetes</taxon>
        <taxon>Kitasatosporales</taxon>
        <taxon>Streptomycetaceae</taxon>
        <taxon>Streptomyces</taxon>
    </lineage>
</organism>
<protein>
    <recommendedName>
        <fullName evidence="2">Fatty acid desaturase domain-containing protein</fullName>
    </recommendedName>
</protein>
<feature type="region of interest" description="Disordered" evidence="1">
    <location>
        <begin position="27"/>
        <end position="50"/>
    </location>
</feature>
<dbReference type="EMBL" id="BAABCQ010000017">
    <property type="protein sequence ID" value="GAA3962214.1"/>
    <property type="molecule type" value="Genomic_DNA"/>
</dbReference>
<evidence type="ECO:0000256" key="1">
    <source>
        <dbReference type="SAM" id="MobiDB-lite"/>
    </source>
</evidence>
<dbReference type="Proteomes" id="UP001500034">
    <property type="component" value="Unassembled WGS sequence"/>
</dbReference>
<sequence>MAPYEVLNTKVLAALGLRDGTTHLEVSTPRAANSSSARSPGARRAASSRPSSSGMFRFLEANGLGRVPLLLSIPMHFLLELPEHVLCDNDSTDVLRNTRTISGSRFSQWFTNGNNFHVEHHAAMVVPINRLSERHALAKEWATHTEESYVTFYRKVLREASRNSRSRA</sequence>
<proteinExistence type="predicted"/>
<accession>A0ABP7PA76</accession>
<evidence type="ECO:0000313" key="3">
    <source>
        <dbReference type="EMBL" id="GAA3962214.1"/>
    </source>
</evidence>
<name>A0ABP7PA76_9ACTN</name>
<dbReference type="InterPro" id="IPR005804">
    <property type="entry name" value="FA_desaturase_dom"/>
</dbReference>
<feature type="domain" description="Fatty acid desaturase" evidence="2">
    <location>
        <begin position="67"/>
        <end position="140"/>
    </location>
</feature>
<reference evidence="4" key="1">
    <citation type="journal article" date="2019" name="Int. J. Syst. Evol. Microbiol.">
        <title>The Global Catalogue of Microorganisms (GCM) 10K type strain sequencing project: providing services to taxonomists for standard genome sequencing and annotation.</title>
        <authorList>
            <consortium name="The Broad Institute Genomics Platform"/>
            <consortium name="The Broad Institute Genome Sequencing Center for Infectious Disease"/>
            <person name="Wu L."/>
            <person name="Ma J."/>
        </authorList>
    </citation>
    <scope>NUCLEOTIDE SEQUENCE [LARGE SCALE GENOMIC DNA]</scope>
    <source>
        <strain evidence="4">JCM 17027</strain>
    </source>
</reference>
<dbReference type="Pfam" id="PF00487">
    <property type="entry name" value="FA_desaturase"/>
    <property type="match status" value="1"/>
</dbReference>
<keyword evidence="4" id="KW-1185">Reference proteome</keyword>
<evidence type="ECO:0000313" key="4">
    <source>
        <dbReference type="Proteomes" id="UP001500034"/>
    </source>
</evidence>
<dbReference type="RefSeq" id="WP_345590048.1">
    <property type="nucleotide sequence ID" value="NZ_BAABCQ010000017.1"/>
</dbReference>
<comment type="caution">
    <text evidence="3">The sequence shown here is derived from an EMBL/GenBank/DDBJ whole genome shotgun (WGS) entry which is preliminary data.</text>
</comment>
<gene>
    <name evidence="3" type="ORF">GCM10022384_13150</name>
</gene>